<organism evidence="4 5">
    <name type="scientific">Phlyctema vagabunda</name>
    <dbReference type="NCBI Taxonomy" id="108571"/>
    <lineage>
        <taxon>Eukaryota</taxon>
        <taxon>Fungi</taxon>
        <taxon>Dikarya</taxon>
        <taxon>Ascomycota</taxon>
        <taxon>Pezizomycotina</taxon>
        <taxon>Leotiomycetes</taxon>
        <taxon>Helotiales</taxon>
        <taxon>Dermateaceae</taxon>
        <taxon>Phlyctema</taxon>
    </lineage>
</organism>
<accession>A0ABR4PI31</accession>
<gene>
    <name evidence="4" type="ORF">PVAG01_04748</name>
</gene>
<dbReference type="PANTHER" id="PTHR33365">
    <property type="entry name" value="YALI0B05434P"/>
    <property type="match status" value="1"/>
</dbReference>
<evidence type="ECO:0000256" key="1">
    <source>
        <dbReference type="ARBA" id="ARBA00035112"/>
    </source>
</evidence>
<sequence length="302" mass="34033">MLSHPTLSSFISKYSSDKMYNPLTDKSETSDHDSQSEDCETLLSNGSESSYKPAPRRRNLTWLYITLIPTISVCLVGLGAWIGVRWMVNENSLCAAHNQEYSPILKEVDNSIQTVRFNGSLLKENVFRQDAGPEVDAAWNSLGVNYRSLAVPESEAAATGLQPDQVKINQKYGGGFPANVEGLHHLHCLNLVRQSLYYNHDYYKAKGEGAFTNDDNIVRYHVSHCLDIIRQQLMCQPDTGLLGQVWWDPHAPKAFVDFNTDHKCKNFDAIKQWAEERQIPATVPMDFLQPPKIGDTVYEAIP</sequence>
<keyword evidence="3" id="KW-0472">Membrane</keyword>
<keyword evidence="5" id="KW-1185">Reference proteome</keyword>
<feature type="region of interest" description="Disordered" evidence="2">
    <location>
        <begin position="22"/>
        <end position="53"/>
    </location>
</feature>
<feature type="transmembrane region" description="Helical" evidence="3">
    <location>
        <begin position="62"/>
        <end position="84"/>
    </location>
</feature>
<dbReference type="Proteomes" id="UP001629113">
    <property type="component" value="Unassembled WGS sequence"/>
</dbReference>
<dbReference type="EMBL" id="JBFCZG010000004">
    <property type="protein sequence ID" value="KAL3423001.1"/>
    <property type="molecule type" value="Genomic_DNA"/>
</dbReference>
<proteinExistence type="inferred from homology"/>
<protein>
    <submittedName>
        <fullName evidence="4">Tat pathway signal sequence</fullName>
    </submittedName>
</protein>
<evidence type="ECO:0000313" key="5">
    <source>
        <dbReference type="Proteomes" id="UP001629113"/>
    </source>
</evidence>
<keyword evidence="3" id="KW-0812">Transmembrane</keyword>
<dbReference type="Pfam" id="PF11807">
    <property type="entry name" value="UstYa"/>
    <property type="match status" value="1"/>
</dbReference>
<evidence type="ECO:0000313" key="4">
    <source>
        <dbReference type="EMBL" id="KAL3423001.1"/>
    </source>
</evidence>
<evidence type="ECO:0000256" key="2">
    <source>
        <dbReference type="SAM" id="MobiDB-lite"/>
    </source>
</evidence>
<evidence type="ECO:0000256" key="3">
    <source>
        <dbReference type="SAM" id="Phobius"/>
    </source>
</evidence>
<dbReference type="InterPro" id="IPR021765">
    <property type="entry name" value="UstYa-like"/>
</dbReference>
<reference evidence="4 5" key="1">
    <citation type="submission" date="2024-06" db="EMBL/GenBank/DDBJ databases">
        <title>Complete genome of Phlyctema vagabunda strain 19-DSS-EL-015.</title>
        <authorList>
            <person name="Fiorenzani C."/>
        </authorList>
    </citation>
    <scope>NUCLEOTIDE SEQUENCE [LARGE SCALE GENOMIC DNA]</scope>
    <source>
        <strain evidence="4 5">19-DSS-EL-015</strain>
    </source>
</reference>
<keyword evidence="3" id="KW-1133">Transmembrane helix</keyword>
<feature type="compositionally biased region" description="Basic and acidic residues" evidence="2">
    <location>
        <begin position="25"/>
        <end position="35"/>
    </location>
</feature>
<comment type="caution">
    <text evidence="4">The sequence shown here is derived from an EMBL/GenBank/DDBJ whole genome shotgun (WGS) entry which is preliminary data.</text>
</comment>
<name>A0ABR4PI31_9HELO</name>
<dbReference type="PANTHER" id="PTHR33365:SF13">
    <property type="entry name" value="TAT PATHWAY SIGNAL SEQUENCE"/>
    <property type="match status" value="1"/>
</dbReference>
<comment type="similarity">
    <text evidence="1">Belongs to the ustYa family.</text>
</comment>